<comment type="caution">
    <text evidence="4">The sequence shown here is derived from an EMBL/GenBank/DDBJ whole genome shotgun (WGS) entry which is preliminary data.</text>
</comment>
<comment type="cofactor">
    <cofactor evidence="1">
        <name>Mg(2+)</name>
        <dbReference type="ChEBI" id="CHEBI:18420"/>
    </cofactor>
</comment>
<evidence type="ECO:0000259" key="2">
    <source>
        <dbReference type="Pfam" id="PF05970"/>
    </source>
</evidence>
<proteinExistence type="inferred from homology"/>
<protein>
    <recommendedName>
        <fullName evidence="1">ATP-dependent DNA helicase</fullName>
        <ecNumber evidence="1">5.6.2.3</ecNumber>
    </recommendedName>
</protein>
<comment type="catalytic activity">
    <reaction evidence="1">
        <text>ATP + H2O = ADP + phosphate + H(+)</text>
        <dbReference type="Rhea" id="RHEA:13065"/>
        <dbReference type="ChEBI" id="CHEBI:15377"/>
        <dbReference type="ChEBI" id="CHEBI:15378"/>
        <dbReference type="ChEBI" id="CHEBI:30616"/>
        <dbReference type="ChEBI" id="CHEBI:43474"/>
        <dbReference type="ChEBI" id="CHEBI:456216"/>
        <dbReference type="EC" id="5.6.2.3"/>
    </reaction>
</comment>
<dbReference type="PANTHER" id="PTHR10492">
    <property type="match status" value="1"/>
</dbReference>
<feature type="domain" description="Helitron helicase-like" evidence="3">
    <location>
        <begin position="115"/>
        <end position="252"/>
    </location>
</feature>
<keyword evidence="1" id="KW-0067">ATP-binding</keyword>
<evidence type="ECO:0000256" key="1">
    <source>
        <dbReference type="RuleBase" id="RU363044"/>
    </source>
</evidence>
<dbReference type="SUPFAM" id="SSF52540">
    <property type="entry name" value="P-loop containing nucleoside triphosphate hydrolases"/>
    <property type="match status" value="1"/>
</dbReference>
<comment type="similarity">
    <text evidence="1">Belongs to the helicase family.</text>
</comment>
<gene>
    <name evidence="4" type="ORF">KY290_021244</name>
</gene>
<keyword evidence="1" id="KW-0347">Helicase</keyword>
<organism evidence="4 5">
    <name type="scientific">Solanum tuberosum</name>
    <name type="common">Potato</name>
    <dbReference type="NCBI Taxonomy" id="4113"/>
    <lineage>
        <taxon>Eukaryota</taxon>
        <taxon>Viridiplantae</taxon>
        <taxon>Streptophyta</taxon>
        <taxon>Embryophyta</taxon>
        <taxon>Tracheophyta</taxon>
        <taxon>Spermatophyta</taxon>
        <taxon>Magnoliopsida</taxon>
        <taxon>eudicotyledons</taxon>
        <taxon>Gunneridae</taxon>
        <taxon>Pentapetalae</taxon>
        <taxon>asterids</taxon>
        <taxon>lamiids</taxon>
        <taxon>Solanales</taxon>
        <taxon>Solanaceae</taxon>
        <taxon>Solanoideae</taxon>
        <taxon>Solaneae</taxon>
        <taxon>Solanum</taxon>
    </lineage>
</organism>
<dbReference type="Pfam" id="PF05970">
    <property type="entry name" value="PIF1"/>
    <property type="match status" value="1"/>
</dbReference>
<reference evidence="4 5" key="1">
    <citation type="journal article" date="2021" name="bioRxiv">
        <title>Chromosome-scale and haplotype-resolved genome assembly of a tetraploid potato cultivar.</title>
        <authorList>
            <person name="Sun H."/>
            <person name="Jiao W.-B."/>
            <person name="Krause K."/>
            <person name="Campoy J.A."/>
            <person name="Goel M."/>
            <person name="Folz-Donahue K."/>
            <person name="Kukat C."/>
            <person name="Huettel B."/>
            <person name="Schneeberger K."/>
        </authorList>
    </citation>
    <scope>NUCLEOTIDE SEQUENCE [LARGE SCALE GENOMIC DNA]</scope>
    <source>
        <strain evidence="4">SolTubOtavaFocal</strain>
        <tissue evidence="4">Leaves</tissue>
    </source>
</reference>
<dbReference type="InterPro" id="IPR025476">
    <property type="entry name" value="Helitron_helicase-like"/>
</dbReference>
<feature type="domain" description="DNA helicase Pif1-like DEAD-box helicase" evidence="2">
    <location>
        <begin position="433"/>
        <end position="563"/>
    </location>
</feature>
<dbReference type="PANTHER" id="PTHR10492:SF101">
    <property type="entry name" value="ATP-DEPENDENT DNA HELICASE"/>
    <property type="match status" value="1"/>
</dbReference>
<evidence type="ECO:0000313" key="5">
    <source>
        <dbReference type="Proteomes" id="UP000826656"/>
    </source>
</evidence>
<keyword evidence="1" id="KW-0227">DNA damage</keyword>
<keyword evidence="5" id="KW-1185">Reference proteome</keyword>
<evidence type="ECO:0000259" key="3">
    <source>
        <dbReference type="Pfam" id="PF14214"/>
    </source>
</evidence>
<dbReference type="Gene3D" id="3.40.50.300">
    <property type="entry name" value="P-loop containing nucleotide triphosphate hydrolases"/>
    <property type="match status" value="1"/>
</dbReference>
<keyword evidence="1" id="KW-0547">Nucleotide-binding</keyword>
<keyword evidence="1" id="KW-0233">DNA recombination</keyword>
<sequence length="563" mass="64685">MRCQNRINVINHSESNSQIHAQIVNDLKEMLDQHNVLTKSFRMVRDRFQIDQSADVKLRLIGKRGSYGRRYNLPTVSEVAALVVGDFEPTSSDRDIIIESHYGQLKRISELNAAYLDGYTMIESSRLLFYRLHQTHLRADFYKGLQEAVLQGDTQPSSKGQRVILSSSFTGGTRYMLQNYQDAMSICKWAGYPDLFITFTYNPKWPEITRFVNSRGLAPEDRPDIITRVFKVKLDHLIKDLRDNKVFGQIKADDDPIDVVINKPTIKEFKFLSWFEANKEFPEAIDLTYAEFSLKFVWKQQSKRWDKRKTSAFSIGRIFFVPPGFGEQYYLRLLLNIVRGPISYEDIRRINDIDHETFRDACYALGLLDDDKEYVDAIVEASHWGMPSYLRQLFAMLLISNSMSHSEVVWQSTWHLLYEDILHEQRRVLDNPGKTYIWKTLSAAIRSKGDVVLTVASSGIASLLLPGGRTAHSRFVIPLNITEDSTCNLKQGTPLAHLLIKTKLIIWDEAPMMHKHCFEALDKTLRDIIGYKDATKSELPFGGKTIVLGGDFRQILLVIPKGS</sequence>
<keyword evidence="1" id="KW-0378">Hydrolase</keyword>
<accession>A0ABQ7V0Y0</accession>
<dbReference type="EC" id="5.6.2.3" evidence="1"/>
<evidence type="ECO:0000313" key="4">
    <source>
        <dbReference type="EMBL" id="KAH0757751.1"/>
    </source>
</evidence>
<keyword evidence="1" id="KW-0234">DNA repair</keyword>
<dbReference type="InterPro" id="IPR010285">
    <property type="entry name" value="DNA_helicase_pif1-like_DEAD"/>
</dbReference>
<dbReference type="InterPro" id="IPR027417">
    <property type="entry name" value="P-loop_NTPase"/>
</dbReference>
<dbReference type="Proteomes" id="UP000826656">
    <property type="component" value="Unassembled WGS sequence"/>
</dbReference>
<dbReference type="Pfam" id="PF14214">
    <property type="entry name" value="Helitron_like_N"/>
    <property type="match status" value="1"/>
</dbReference>
<name>A0ABQ7V0Y0_SOLTU</name>
<dbReference type="EMBL" id="JAIVGD010000015">
    <property type="protein sequence ID" value="KAH0757751.1"/>
    <property type="molecule type" value="Genomic_DNA"/>
</dbReference>